<accession>A0ABW1TL05</accession>
<dbReference type="EMBL" id="JBHSSJ010000001">
    <property type="protein sequence ID" value="MFC6274199.1"/>
    <property type="molecule type" value="Genomic_DNA"/>
</dbReference>
<evidence type="ECO:0000259" key="3">
    <source>
        <dbReference type="Pfam" id="PF17802"/>
    </source>
</evidence>
<feature type="domain" description="SpaA-like prealbumin fold" evidence="3">
    <location>
        <begin position="712"/>
        <end position="815"/>
    </location>
</feature>
<dbReference type="Gene3D" id="2.60.40.10">
    <property type="entry name" value="Immunoglobulins"/>
    <property type="match status" value="1"/>
</dbReference>
<feature type="compositionally biased region" description="Low complexity" evidence="1">
    <location>
        <begin position="180"/>
        <end position="203"/>
    </location>
</feature>
<keyword evidence="2" id="KW-1133">Transmembrane helix</keyword>
<organism evidence="4 5">
    <name type="scientific">Levilactobacillus tangyuanensis</name>
    <dbReference type="NCBI Taxonomy" id="2486021"/>
    <lineage>
        <taxon>Bacteria</taxon>
        <taxon>Bacillati</taxon>
        <taxon>Bacillota</taxon>
        <taxon>Bacilli</taxon>
        <taxon>Lactobacillales</taxon>
        <taxon>Lactobacillaceae</taxon>
        <taxon>Levilactobacillus</taxon>
    </lineage>
</organism>
<keyword evidence="5" id="KW-1185">Reference proteome</keyword>
<feature type="transmembrane region" description="Helical" evidence="2">
    <location>
        <begin position="827"/>
        <end position="846"/>
    </location>
</feature>
<proteinExistence type="predicted"/>
<evidence type="ECO:0000313" key="4">
    <source>
        <dbReference type="EMBL" id="MFC6274199.1"/>
    </source>
</evidence>
<evidence type="ECO:0000256" key="2">
    <source>
        <dbReference type="SAM" id="Phobius"/>
    </source>
</evidence>
<evidence type="ECO:0000313" key="5">
    <source>
        <dbReference type="Proteomes" id="UP001596191"/>
    </source>
</evidence>
<dbReference type="InterPro" id="IPR041033">
    <property type="entry name" value="SpaA_PFL_dom_1"/>
</dbReference>
<reference evidence="5" key="1">
    <citation type="journal article" date="2019" name="Int. J. Syst. Evol. Microbiol.">
        <title>The Global Catalogue of Microorganisms (GCM) 10K type strain sequencing project: providing services to taxonomists for standard genome sequencing and annotation.</title>
        <authorList>
            <consortium name="The Broad Institute Genomics Platform"/>
            <consortium name="The Broad Institute Genome Sequencing Center for Infectious Disease"/>
            <person name="Wu L."/>
            <person name="Ma J."/>
        </authorList>
    </citation>
    <scope>NUCLEOTIDE SEQUENCE [LARGE SCALE GENOMIC DNA]</scope>
    <source>
        <strain evidence="5">CCM 8907</strain>
    </source>
</reference>
<sequence length="853" mass="93024">MKKWLRIILIITCLIGVTSLLGQAKKCKTIIQSAAIHDQSGRVVESIPSHQPQEVQMALTLDLPAGDTVIALADQDQAEFVPGEITELEAAEGITAEVDQQKQLKLNNSQDKAQQVELLVPIKLANPLLISDLELKLLVVDKSEKFKLAKVAVTSEEDEDAEEAAKESSKVSSSDDSKDQNSSNDNDAVTSSSQSGTQPSASPRVKKAETDNSDQATEPAKEEAVKQPETKASKVATPQFPSGAGINVHRAQVQVGSWSDSLIVGGSLLAKDNVKLHEKVYDGVSITSGGYYVPNSFEDRYHVSYMRKGDIDGPPAGEKAYAVAVSGKPEEDKDDDIYVYYSNVGAYTDSASADTPTEPMGAIVKISNIKYHKKITGKDEDGKAFIDFSNNFYSGMVYNGIETLDMDVTFTTSDWSQALVFPDLDINGDARSYFTFGSLNGNKPFEHEWAGSRLELPGKVAPGAKITYRGEGWYEGTGVGVTNKETYDGKDGPADWGDYLGSSDYELGAVSFPLVGQDQLFKLKSESGFTWQSFSSGYVMPLEPEAPQKRVHRTEEVGLDNNNLDGVTVDRDNDNHNVLYYTIYQKTYSIPNDSIAKPNAITLRDQLPAGLKFDKDDVELFNTDGKRIPLKGPMTGDIKISDDGKLTYKFSEKEIEALTFDGKSFAIRIKTTIIDDNFVGTFKNRASVTFNSGKGYTWRKRTNEVVTHFKRGTYQFQKVDGTTGKALANAEFVIQNAKGQYLTFNSNGLMTGLVDRQSKATTLAGDDNGHFKVTGLPHGDYKLIETKAPDGYVNGGTHDFTVSNQAQATPAKIQNDPYSLPVTGGHGIIWVIVAGLILVLSSLAIWRAHPRGG</sequence>
<keyword evidence="2" id="KW-0472">Membrane</keyword>
<dbReference type="InterPro" id="IPR013783">
    <property type="entry name" value="Ig-like_fold"/>
</dbReference>
<dbReference type="RefSeq" id="WP_125638120.1">
    <property type="nucleotide sequence ID" value="NZ_JBHSSJ010000001.1"/>
</dbReference>
<comment type="caution">
    <text evidence="4">The sequence shown here is derived from an EMBL/GenBank/DDBJ whole genome shotgun (WGS) entry which is preliminary data.</text>
</comment>
<feature type="compositionally biased region" description="Basic and acidic residues" evidence="1">
    <location>
        <begin position="163"/>
        <end position="179"/>
    </location>
</feature>
<protein>
    <submittedName>
        <fullName evidence="4">SpaA isopeptide-forming pilin-related protein</fullName>
    </submittedName>
</protein>
<dbReference type="Gene3D" id="2.60.40.740">
    <property type="match status" value="1"/>
</dbReference>
<keyword evidence="2" id="KW-0812">Transmembrane</keyword>
<name>A0ABW1TL05_9LACO</name>
<dbReference type="Proteomes" id="UP001596191">
    <property type="component" value="Unassembled WGS sequence"/>
</dbReference>
<feature type="region of interest" description="Disordered" evidence="1">
    <location>
        <begin position="151"/>
        <end position="243"/>
    </location>
</feature>
<feature type="compositionally biased region" description="Basic and acidic residues" evidence="1">
    <location>
        <begin position="219"/>
        <end position="232"/>
    </location>
</feature>
<evidence type="ECO:0000256" key="1">
    <source>
        <dbReference type="SAM" id="MobiDB-lite"/>
    </source>
</evidence>
<gene>
    <name evidence="4" type="ORF">ACFQET_01540</name>
</gene>
<dbReference type="Pfam" id="PF17802">
    <property type="entry name" value="SpaA"/>
    <property type="match status" value="1"/>
</dbReference>